<dbReference type="Proteomes" id="UP000274920">
    <property type="component" value="Unassembled WGS sequence"/>
</dbReference>
<dbReference type="SUPFAM" id="SSF53041">
    <property type="entry name" value="Resolvase-like"/>
    <property type="match status" value="1"/>
</dbReference>
<dbReference type="Pfam" id="PF13408">
    <property type="entry name" value="Zn_ribbon_recom"/>
    <property type="match status" value="1"/>
</dbReference>
<dbReference type="InterPro" id="IPR006119">
    <property type="entry name" value="Resolv_N"/>
</dbReference>
<feature type="domain" description="Recombinase" evidence="4">
    <location>
        <begin position="159"/>
        <end position="320"/>
    </location>
</feature>
<feature type="coiled-coil region" evidence="1">
    <location>
        <begin position="422"/>
        <end position="487"/>
    </location>
</feature>
<evidence type="ECO:0000259" key="3">
    <source>
        <dbReference type="PROSITE" id="PS51736"/>
    </source>
</evidence>
<dbReference type="PANTHER" id="PTHR30461:SF23">
    <property type="entry name" value="DNA RECOMBINASE-RELATED"/>
    <property type="match status" value="1"/>
</dbReference>
<dbReference type="PROSITE" id="PS51736">
    <property type="entry name" value="RECOMBINASES_3"/>
    <property type="match status" value="1"/>
</dbReference>
<dbReference type="Gene3D" id="3.90.1750.20">
    <property type="entry name" value="Putative Large Serine Recombinase, Chain B, Domain 2"/>
    <property type="match status" value="1"/>
</dbReference>
<dbReference type="PROSITE" id="PS51737">
    <property type="entry name" value="RECOMBINASE_DNA_BIND"/>
    <property type="match status" value="1"/>
</dbReference>
<dbReference type="Pfam" id="PF00239">
    <property type="entry name" value="Resolvase"/>
    <property type="match status" value="1"/>
</dbReference>
<dbReference type="Gene3D" id="3.40.50.1390">
    <property type="entry name" value="Resolvase, N-terminal catalytic domain"/>
    <property type="match status" value="1"/>
</dbReference>
<comment type="caution">
    <text evidence="5">The sequence shown here is derived from an EMBL/GenBank/DDBJ whole genome shotgun (WGS) entry which is preliminary data.</text>
</comment>
<dbReference type="InterPro" id="IPR050639">
    <property type="entry name" value="SSR_resolvase"/>
</dbReference>
<dbReference type="InterPro" id="IPR038109">
    <property type="entry name" value="DNA_bind_recomb_sf"/>
</dbReference>
<dbReference type="PANTHER" id="PTHR30461">
    <property type="entry name" value="DNA-INVERTASE FROM LAMBDOID PROPHAGE"/>
    <property type="match status" value="1"/>
</dbReference>
<evidence type="ECO:0000313" key="6">
    <source>
        <dbReference type="Proteomes" id="UP000274920"/>
    </source>
</evidence>
<dbReference type="EMBL" id="RHJS01000002">
    <property type="protein sequence ID" value="RRK32320.1"/>
    <property type="molecule type" value="Genomic_DNA"/>
</dbReference>
<dbReference type="SMART" id="SM00857">
    <property type="entry name" value="Resolvase"/>
    <property type="match status" value="1"/>
</dbReference>
<evidence type="ECO:0000313" key="5">
    <source>
        <dbReference type="EMBL" id="RRK32320.1"/>
    </source>
</evidence>
<dbReference type="CDD" id="cd03768">
    <property type="entry name" value="SR_ResInv"/>
    <property type="match status" value="1"/>
</dbReference>
<name>A0A426DHJ9_9FIRM</name>
<dbReference type="InterPro" id="IPR025827">
    <property type="entry name" value="Zn_ribbon_recom_dom"/>
</dbReference>
<dbReference type="InterPro" id="IPR011109">
    <property type="entry name" value="DNA_bind_recombinase_dom"/>
</dbReference>
<dbReference type="InterPro" id="IPR036162">
    <property type="entry name" value="Resolvase-like_N_sf"/>
</dbReference>
<keyword evidence="1" id="KW-0175">Coiled coil</keyword>
<feature type="region of interest" description="Disordered" evidence="2">
    <location>
        <begin position="551"/>
        <end position="571"/>
    </location>
</feature>
<reference evidence="5" key="1">
    <citation type="submission" date="2018-10" db="EMBL/GenBank/DDBJ databases">
        <title>Schaedlerella arabinophila gen. nov. sp. nov., isolated from the mouse intestinal tract and comparative analysis with the genome of the closely related altered Schaedler flora strain ASF502.</title>
        <authorList>
            <person name="Miyake S."/>
            <person name="Soh M."/>
            <person name="Seedorf H."/>
        </authorList>
    </citation>
    <scope>NUCLEOTIDE SEQUENCE [LARGE SCALE GENOMIC DNA]</scope>
    <source>
        <strain evidence="5">DSM 106076</strain>
    </source>
</reference>
<dbReference type="GO" id="GO:0000150">
    <property type="term" value="F:DNA strand exchange activity"/>
    <property type="evidence" value="ECO:0007669"/>
    <property type="project" value="InterPro"/>
</dbReference>
<dbReference type="AlphaFoldDB" id="A0A426DHJ9"/>
<dbReference type="GO" id="GO:0003677">
    <property type="term" value="F:DNA binding"/>
    <property type="evidence" value="ECO:0007669"/>
    <property type="project" value="InterPro"/>
</dbReference>
<sequence length="571" mass="65582">MVIFIYSRKSKWTGRGESIENQIAMCREYIQCHIEGADQAEIVEYEDEGYSGRNTNRPQFQSMMQSVKKGRCDYLVCYKLDRLGRNIADLANLIEMLNQWDVAFISIKEQFDTSTPIGKAMIYFAGVLAQMEREQIAERVRDNMIMLARKGRWLGGNTPLGFRAESEENVSINGKRKKSFCLVTDEEEIKIVRFIFQEYLQKQSLVGIVKYFLSHGILTKRGKEYKTNTIKDILTNPVYCTADREAYEYFWNLGCQVCMDAEEADGRYGLISYAKTTSAQYKNKENAPEKWIISLGKHQGIVSGKEFAKVQKLLERNRAGGDSWHKPQNQAALLPGLIYCSCGHRMRPKNYASNQLTEQGERKFSYLCTWKDMTNGKKCSVSNVQGNTLDALVCEEVLRCTEENSDFGRMLETAWEQIRESKEEKVSAADLLEQEIQKRKKEVGNLISVLARTGGDEEFIRRIEGEVRKLNAECTALEQEKQESEKACRVMRGGKEQLEFLKDRISSFRALYHTLSVPEKREYLRIILDRVLWDGERAHIFICGSRSTGRECRAAETDDESPPLPSEETGE</sequence>
<dbReference type="Pfam" id="PF07508">
    <property type="entry name" value="Recombinase"/>
    <property type="match status" value="1"/>
</dbReference>
<evidence type="ECO:0000256" key="1">
    <source>
        <dbReference type="SAM" id="Coils"/>
    </source>
</evidence>
<accession>A0A426DHJ9</accession>
<keyword evidence="6" id="KW-1185">Reference proteome</keyword>
<feature type="domain" description="Resolvase/invertase-type recombinase catalytic" evidence="3">
    <location>
        <begin position="2"/>
        <end position="151"/>
    </location>
</feature>
<protein>
    <submittedName>
        <fullName evidence="5">Recombinase family protein</fullName>
    </submittedName>
</protein>
<dbReference type="RefSeq" id="WP_125127803.1">
    <property type="nucleotide sequence ID" value="NZ_RHJS01000002.1"/>
</dbReference>
<evidence type="ECO:0000259" key="4">
    <source>
        <dbReference type="PROSITE" id="PS51737"/>
    </source>
</evidence>
<gene>
    <name evidence="5" type="ORF">EBB54_13840</name>
</gene>
<proteinExistence type="predicted"/>
<evidence type="ECO:0000256" key="2">
    <source>
        <dbReference type="SAM" id="MobiDB-lite"/>
    </source>
</evidence>
<organism evidence="5 6">
    <name type="scientific">Schaedlerella arabinosiphila</name>
    <dbReference type="NCBI Taxonomy" id="2044587"/>
    <lineage>
        <taxon>Bacteria</taxon>
        <taxon>Bacillati</taxon>
        <taxon>Bacillota</taxon>
        <taxon>Clostridia</taxon>
        <taxon>Lachnospirales</taxon>
        <taxon>Lachnospiraceae</taxon>
        <taxon>Schaedlerella</taxon>
    </lineage>
</organism>